<gene>
    <name evidence="2" type="ORF">K458DRAFT_161692</name>
</gene>
<proteinExistence type="predicted"/>
<feature type="compositionally biased region" description="Acidic residues" evidence="1">
    <location>
        <begin position="36"/>
        <end position="56"/>
    </location>
</feature>
<organism evidence="2 3">
    <name type="scientific">Lentithecium fluviatile CBS 122367</name>
    <dbReference type="NCBI Taxonomy" id="1168545"/>
    <lineage>
        <taxon>Eukaryota</taxon>
        <taxon>Fungi</taxon>
        <taxon>Dikarya</taxon>
        <taxon>Ascomycota</taxon>
        <taxon>Pezizomycotina</taxon>
        <taxon>Dothideomycetes</taxon>
        <taxon>Pleosporomycetidae</taxon>
        <taxon>Pleosporales</taxon>
        <taxon>Massarineae</taxon>
        <taxon>Lentitheciaceae</taxon>
        <taxon>Lentithecium</taxon>
    </lineage>
</organism>
<name>A0A6G1IGJ0_9PLEO</name>
<evidence type="ECO:0000256" key="1">
    <source>
        <dbReference type="SAM" id="MobiDB-lite"/>
    </source>
</evidence>
<dbReference type="EMBL" id="MU005623">
    <property type="protein sequence ID" value="KAF2677346.1"/>
    <property type="molecule type" value="Genomic_DNA"/>
</dbReference>
<evidence type="ECO:0000313" key="2">
    <source>
        <dbReference type="EMBL" id="KAF2677346.1"/>
    </source>
</evidence>
<keyword evidence="3" id="KW-1185">Reference proteome</keyword>
<reference evidence="2" key="1">
    <citation type="journal article" date="2020" name="Stud. Mycol.">
        <title>101 Dothideomycetes genomes: a test case for predicting lifestyles and emergence of pathogens.</title>
        <authorList>
            <person name="Haridas S."/>
            <person name="Albert R."/>
            <person name="Binder M."/>
            <person name="Bloem J."/>
            <person name="Labutti K."/>
            <person name="Salamov A."/>
            <person name="Andreopoulos B."/>
            <person name="Baker S."/>
            <person name="Barry K."/>
            <person name="Bills G."/>
            <person name="Bluhm B."/>
            <person name="Cannon C."/>
            <person name="Castanera R."/>
            <person name="Culley D."/>
            <person name="Daum C."/>
            <person name="Ezra D."/>
            <person name="Gonzalez J."/>
            <person name="Henrissat B."/>
            <person name="Kuo A."/>
            <person name="Liang C."/>
            <person name="Lipzen A."/>
            <person name="Lutzoni F."/>
            <person name="Magnuson J."/>
            <person name="Mondo S."/>
            <person name="Nolan M."/>
            <person name="Ohm R."/>
            <person name="Pangilinan J."/>
            <person name="Park H.-J."/>
            <person name="Ramirez L."/>
            <person name="Alfaro M."/>
            <person name="Sun H."/>
            <person name="Tritt A."/>
            <person name="Yoshinaga Y."/>
            <person name="Zwiers L.-H."/>
            <person name="Turgeon B."/>
            <person name="Goodwin S."/>
            <person name="Spatafora J."/>
            <person name="Crous P."/>
            <person name="Grigoriev I."/>
        </authorList>
    </citation>
    <scope>NUCLEOTIDE SEQUENCE</scope>
    <source>
        <strain evidence="2">CBS 122367</strain>
    </source>
</reference>
<sequence>MRRNPCSSRAFFGNPTNGQSEDDEDVAASNSRSEEPDSGDEEEEEDEDDGQESDDEYKDKYVQQIFRKEYKQLLKVCAQGPVGGRTARAAPSSDIGARSTGRNRRTISYKEREVEDIPYQSIPAFEVCCQSTFAFYKS</sequence>
<evidence type="ECO:0000313" key="3">
    <source>
        <dbReference type="Proteomes" id="UP000799291"/>
    </source>
</evidence>
<feature type="region of interest" description="Disordered" evidence="1">
    <location>
        <begin position="1"/>
        <end position="58"/>
    </location>
</feature>
<accession>A0A6G1IGJ0</accession>
<dbReference type="Proteomes" id="UP000799291">
    <property type="component" value="Unassembled WGS sequence"/>
</dbReference>
<dbReference type="AlphaFoldDB" id="A0A6G1IGJ0"/>
<protein>
    <submittedName>
        <fullName evidence="2">Uncharacterized protein</fullName>
    </submittedName>
</protein>
<feature type="region of interest" description="Disordered" evidence="1">
    <location>
        <begin position="83"/>
        <end position="104"/>
    </location>
</feature>